<keyword evidence="13" id="KW-1185">Reference proteome</keyword>
<keyword evidence="8" id="KW-0998">Cell outer membrane</keyword>
<dbReference type="PANTHER" id="PTHR30329:SF21">
    <property type="entry name" value="LIPOPROTEIN YIAD-RELATED"/>
    <property type="match status" value="1"/>
</dbReference>
<keyword evidence="5" id="KW-0406">Ion transport</keyword>
<evidence type="ECO:0000256" key="7">
    <source>
        <dbReference type="ARBA" id="ARBA00023136"/>
    </source>
</evidence>
<dbReference type="InterPro" id="IPR011250">
    <property type="entry name" value="OMP/PagP_B-barrel"/>
</dbReference>
<keyword evidence="6" id="KW-0626">Porin</keyword>
<evidence type="ECO:0000256" key="2">
    <source>
        <dbReference type="ARBA" id="ARBA00022448"/>
    </source>
</evidence>
<sequence>MAFWRRLLCSTLFLAPGAALAQPVTGLYLGGAAGLNFHDPNSGNIGGAIGRTLAQSGLSREIRTDFNLGWAGLGSVGWGFGNGLRLEIEGNYRSNELDRYTIAGYRLPRAKGSADTYGIMANAYYDFDLSSYGISSSALMPYIGVGVGYAWTSHRGLSGSIDATAPAGLADRVVSRVNSELQSRFLANLTAEQRAQLPANAIPQINLNTSDLNARAQVRSDDTDGDFAYQAMAGLAFPVRAVPGLAVTAEYRFFGTLSNRLSTTVTASAAGRSIDRTYDIKYDNFNHSAMLGLRYALWTPPAPVAALAPTPAPAQTAARTYLVFFDWDRYNLTDRARQIIAEAAQNARSTGSTRIEVAGHADRSGTPQYNMGLSRRRADAVAAELVRNGVQRSEITVEAFGESRPLVPTADGVREPQNRRVEIVLR</sequence>
<keyword evidence="3" id="KW-1134">Transmembrane beta strand</keyword>
<keyword evidence="10" id="KW-0732">Signal</keyword>
<evidence type="ECO:0000256" key="3">
    <source>
        <dbReference type="ARBA" id="ARBA00022452"/>
    </source>
</evidence>
<dbReference type="InterPro" id="IPR050330">
    <property type="entry name" value="Bact_OuterMem_StrucFunc"/>
</dbReference>
<dbReference type="SUPFAM" id="SSF103088">
    <property type="entry name" value="OmpA-like"/>
    <property type="match status" value="1"/>
</dbReference>
<dbReference type="PRINTS" id="PR01021">
    <property type="entry name" value="OMPADOMAIN"/>
</dbReference>
<organism evidence="12 13">
    <name type="scientific">Roseomonas mucosa</name>
    <dbReference type="NCBI Taxonomy" id="207340"/>
    <lineage>
        <taxon>Bacteria</taxon>
        <taxon>Pseudomonadati</taxon>
        <taxon>Pseudomonadota</taxon>
        <taxon>Alphaproteobacteria</taxon>
        <taxon>Acetobacterales</taxon>
        <taxon>Roseomonadaceae</taxon>
        <taxon>Roseomonas</taxon>
    </lineage>
</organism>
<evidence type="ECO:0000256" key="10">
    <source>
        <dbReference type="SAM" id="SignalP"/>
    </source>
</evidence>
<accession>A0A1S8D1K0</accession>
<keyword evidence="7 9" id="KW-0472">Membrane</keyword>
<comment type="caution">
    <text evidence="12">The sequence shown here is derived from an EMBL/GenBank/DDBJ whole genome shotgun (WGS) entry which is preliminary data.</text>
</comment>
<dbReference type="Proteomes" id="UP000054844">
    <property type="component" value="Unassembled WGS sequence"/>
</dbReference>
<dbReference type="Pfam" id="PF00691">
    <property type="entry name" value="OmpA"/>
    <property type="match status" value="1"/>
</dbReference>
<dbReference type="AlphaFoldDB" id="A0A1S8D1K0"/>
<dbReference type="GO" id="GO:0009279">
    <property type="term" value="C:cell outer membrane"/>
    <property type="evidence" value="ECO:0007669"/>
    <property type="project" value="UniProtKB-SubCell"/>
</dbReference>
<evidence type="ECO:0000256" key="4">
    <source>
        <dbReference type="ARBA" id="ARBA00022692"/>
    </source>
</evidence>
<feature type="signal peptide" evidence="10">
    <location>
        <begin position="1"/>
        <end position="21"/>
    </location>
</feature>
<evidence type="ECO:0000313" key="12">
    <source>
        <dbReference type="EMBL" id="ONH82071.1"/>
    </source>
</evidence>
<dbReference type="GO" id="GO:0006811">
    <property type="term" value="P:monoatomic ion transport"/>
    <property type="evidence" value="ECO:0007669"/>
    <property type="project" value="UniProtKB-KW"/>
</dbReference>
<proteinExistence type="predicted"/>
<dbReference type="InterPro" id="IPR036737">
    <property type="entry name" value="OmpA-like_sf"/>
</dbReference>
<dbReference type="InterPro" id="IPR006664">
    <property type="entry name" value="OMP_bac"/>
</dbReference>
<evidence type="ECO:0000256" key="6">
    <source>
        <dbReference type="ARBA" id="ARBA00023114"/>
    </source>
</evidence>
<name>A0A1S8D1K0_9PROT</name>
<dbReference type="GO" id="GO:0015288">
    <property type="term" value="F:porin activity"/>
    <property type="evidence" value="ECO:0007669"/>
    <property type="project" value="UniProtKB-KW"/>
</dbReference>
<evidence type="ECO:0000259" key="11">
    <source>
        <dbReference type="PROSITE" id="PS51123"/>
    </source>
</evidence>
<dbReference type="RefSeq" id="WP_058389267.1">
    <property type="nucleotide sequence ID" value="NZ_LLWF02000074.1"/>
</dbReference>
<dbReference type="InterPro" id="IPR006665">
    <property type="entry name" value="OmpA-like"/>
</dbReference>
<gene>
    <name evidence="12" type="ORF">APZ41_016595</name>
</gene>
<keyword evidence="4" id="KW-0812">Transmembrane</keyword>
<feature type="chain" id="PRO_5010547174" description="OmpA-like domain-containing protein" evidence="10">
    <location>
        <begin position="22"/>
        <end position="426"/>
    </location>
</feature>
<dbReference type="PROSITE" id="PS51123">
    <property type="entry name" value="OMPA_2"/>
    <property type="match status" value="1"/>
</dbReference>
<feature type="domain" description="OmpA-like" evidence="11">
    <location>
        <begin position="312"/>
        <end position="426"/>
    </location>
</feature>
<dbReference type="PANTHER" id="PTHR30329">
    <property type="entry name" value="STATOR ELEMENT OF FLAGELLAR MOTOR COMPLEX"/>
    <property type="match status" value="1"/>
</dbReference>
<evidence type="ECO:0000256" key="5">
    <source>
        <dbReference type="ARBA" id="ARBA00023065"/>
    </source>
</evidence>
<evidence type="ECO:0000256" key="1">
    <source>
        <dbReference type="ARBA" id="ARBA00004571"/>
    </source>
</evidence>
<dbReference type="EMBL" id="LLWF02000074">
    <property type="protein sequence ID" value="ONH82071.1"/>
    <property type="molecule type" value="Genomic_DNA"/>
</dbReference>
<dbReference type="CDD" id="cd07185">
    <property type="entry name" value="OmpA_C-like"/>
    <property type="match status" value="1"/>
</dbReference>
<dbReference type="Gene3D" id="2.40.160.20">
    <property type="match status" value="1"/>
</dbReference>
<evidence type="ECO:0000256" key="8">
    <source>
        <dbReference type="ARBA" id="ARBA00023237"/>
    </source>
</evidence>
<reference evidence="12" key="1">
    <citation type="submission" date="2016-12" db="EMBL/GenBank/DDBJ databases">
        <title>Draft genome sequence of Roseomonas mucosa strain AU37, isolated from a peripheral intravenous catheter.</title>
        <authorList>
            <person name="Choudhury M.A."/>
            <person name="Sidjabat H.E."/>
            <person name="Wailan A.M."/>
            <person name="Zhang L."/>
            <person name="Marsh N.M."/>
            <person name="Rickard C.M."/>
            <person name="Davies M."/>
            <person name="Mcmillan D.J."/>
        </authorList>
    </citation>
    <scope>NUCLEOTIDE SEQUENCE [LARGE SCALE GENOMIC DNA]</scope>
    <source>
        <strain evidence="12">AU37</strain>
    </source>
</reference>
<dbReference type="Gene3D" id="3.30.1330.60">
    <property type="entry name" value="OmpA-like domain"/>
    <property type="match status" value="1"/>
</dbReference>
<keyword evidence="2" id="KW-0813">Transport</keyword>
<protein>
    <recommendedName>
        <fullName evidence="11">OmpA-like domain-containing protein</fullName>
    </recommendedName>
</protein>
<dbReference type="STRING" id="207340.APZ41_016595"/>
<evidence type="ECO:0000313" key="13">
    <source>
        <dbReference type="Proteomes" id="UP000054844"/>
    </source>
</evidence>
<dbReference type="GO" id="GO:0046930">
    <property type="term" value="C:pore complex"/>
    <property type="evidence" value="ECO:0007669"/>
    <property type="project" value="UniProtKB-KW"/>
</dbReference>
<evidence type="ECO:0000256" key="9">
    <source>
        <dbReference type="PROSITE-ProRule" id="PRU00473"/>
    </source>
</evidence>
<dbReference type="SUPFAM" id="SSF56925">
    <property type="entry name" value="OMPA-like"/>
    <property type="match status" value="1"/>
</dbReference>
<comment type="subcellular location">
    <subcellularLocation>
        <location evidence="1">Cell outer membrane</location>
        <topology evidence="1">Multi-pass membrane protein</topology>
    </subcellularLocation>
</comment>